<dbReference type="PANTHER" id="PTHR48207:SF4">
    <property type="entry name" value="BLL6097 PROTEIN"/>
    <property type="match status" value="1"/>
</dbReference>
<dbReference type="Proteomes" id="UP000331127">
    <property type="component" value="Unassembled WGS sequence"/>
</dbReference>
<dbReference type="AlphaFoldDB" id="A0A5M3WTY0"/>
<dbReference type="OrthoDB" id="4251672at2"/>
<dbReference type="PANTHER" id="PTHR48207">
    <property type="entry name" value="SUCCINATE--HYDROXYMETHYLGLUTARATE COA-TRANSFERASE"/>
    <property type="match status" value="1"/>
</dbReference>
<dbReference type="RefSeq" id="WP_155357647.1">
    <property type="nucleotide sequence ID" value="NZ_BAAAHL010000012.1"/>
</dbReference>
<evidence type="ECO:0000313" key="3">
    <source>
        <dbReference type="EMBL" id="GES12354.1"/>
    </source>
</evidence>
<accession>A0A5M3WTY0</accession>
<dbReference type="GO" id="GO:0008410">
    <property type="term" value="F:CoA-transferase activity"/>
    <property type="evidence" value="ECO:0007669"/>
    <property type="project" value="TreeGrafter"/>
</dbReference>
<dbReference type="InterPro" id="IPR023606">
    <property type="entry name" value="CoA-Trfase_III_dom_1_sf"/>
</dbReference>
<name>A0A5M3WTY0_9ACTN</name>
<dbReference type="Gene3D" id="3.40.50.10540">
    <property type="entry name" value="Crotonobetainyl-coa:carnitine coa-transferase, domain 1"/>
    <property type="match status" value="1"/>
</dbReference>
<evidence type="ECO:0000256" key="1">
    <source>
        <dbReference type="ARBA" id="ARBA00022679"/>
    </source>
</evidence>
<dbReference type="InterPro" id="IPR003673">
    <property type="entry name" value="CoA-Trfase_fam_III"/>
</dbReference>
<keyword evidence="1 3" id="KW-0808">Transferase</keyword>
<dbReference type="EMBL" id="BLAE01000035">
    <property type="protein sequence ID" value="GES12354.1"/>
    <property type="molecule type" value="Genomic_DNA"/>
</dbReference>
<comment type="caution">
    <text evidence="3">The sequence shown here is derived from an EMBL/GenBank/DDBJ whole genome shotgun (WGS) entry which is preliminary data.</text>
</comment>
<feature type="region of interest" description="Disordered" evidence="2">
    <location>
        <begin position="397"/>
        <end position="422"/>
    </location>
</feature>
<reference evidence="3 4" key="1">
    <citation type="submission" date="2019-10" db="EMBL/GenBank/DDBJ databases">
        <title>Whole genome shotgun sequence of Acrocarpospora macrocephala NBRC 16266.</title>
        <authorList>
            <person name="Ichikawa N."/>
            <person name="Kimura A."/>
            <person name="Kitahashi Y."/>
            <person name="Komaki H."/>
            <person name="Oguchi A."/>
        </authorList>
    </citation>
    <scope>NUCLEOTIDE SEQUENCE [LARGE SCALE GENOMIC DNA]</scope>
    <source>
        <strain evidence="3 4">NBRC 16266</strain>
    </source>
</reference>
<proteinExistence type="predicted"/>
<dbReference type="InterPro" id="IPR050483">
    <property type="entry name" value="CoA-transferase_III_domain"/>
</dbReference>
<sequence length="422" mass="45261">MTAESAARPQPLTGIKVVAFTQFLAGPACAQYLADMGASVVKIEHPDGAFERRWSGAEVFPSGTGGLFLLGNRGCRSVAIDLKHPEGLRIARRFLTAADVLIENFRPGVMERLGLGYDAVHDLNPALVYASISGFGPTQVGVPGQDLLIQARSGMMAITGRQGDPPVPAGAPVVDVHTASLTAVGILGALFQRQRTGRGQHVGVSMVEAGMDLQMEPLFYHMNGGALERPRSPVGSSFHDAPYGVYQTRDGYIALSIVPLDALERVLQLPPGTLSPAGERPSFAQRDDIALRLVGELVRYDTQDLLDRFSRQDIWAAAVNDYEAALADQAIGDAIQLIELTPLASGGQPTRAIGHPIRYDGAHPDVAVTPPRLGEHTAQLLGELGLSRQEIDKLRDDGVIRMASETDGDSRGRRKGASWERR</sequence>
<gene>
    <name evidence="3" type="ORF">Amac_059510</name>
</gene>
<keyword evidence="4" id="KW-1185">Reference proteome</keyword>
<protein>
    <submittedName>
        <fullName evidence="3">CoA transferase</fullName>
    </submittedName>
</protein>
<evidence type="ECO:0000313" key="4">
    <source>
        <dbReference type="Proteomes" id="UP000331127"/>
    </source>
</evidence>
<dbReference type="InterPro" id="IPR044855">
    <property type="entry name" value="CoA-Trfase_III_dom3_sf"/>
</dbReference>
<evidence type="ECO:0000256" key="2">
    <source>
        <dbReference type="SAM" id="MobiDB-lite"/>
    </source>
</evidence>
<dbReference type="SUPFAM" id="SSF89796">
    <property type="entry name" value="CoA-transferase family III (CaiB/BaiF)"/>
    <property type="match status" value="1"/>
</dbReference>
<dbReference type="Pfam" id="PF02515">
    <property type="entry name" value="CoA_transf_3"/>
    <property type="match status" value="1"/>
</dbReference>
<dbReference type="Gene3D" id="3.30.1540.10">
    <property type="entry name" value="formyl-coa transferase, domain 3"/>
    <property type="match status" value="1"/>
</dbReference>
<organism evidence="3 4">
    <name type="scientific">Acrocarpospora macrocephala</name>
    <dbReference type="NCBI Taxonomy" id="150177"/>
    <lineage>
        <taxon>Bacteria</taxon>
        <taxon>Bacillati</taxon>
        <taxon>Actinomycetota</taxon>
        <taxon>Actinomycetes</taxon>
        <taxon>Streptosporangiales</taxon>
        <taxon>Streptosporangiaceae</taxon>
        <taxon>Acrocarpospora</taxon>
    </lineage>
</organism>